<protein>
    <recommendedName>
        <fullName evidence="4">Phosphate-binding protein</fullName>
    </recommendedName>
</protein>
<name>A0A212K6D7_9DELT</name>
<dbReference type="Pfam" id="PF12849">
    <property type="entry name" value="PBP_like_2"/>
    <property type="match status" value="1"/>
</dbReference>
<dbReference type="Gene3D" id="3.40.190.10">
    <property type="entry name" value="Periplasmic binding protein-like II"/>
    <property type="match status" value="2"/>
</dbReference>
<proteinExistence type="inferred from homology"/>
<dbReference type="NCBIfam" id="TIGR02136">
    <property type="entry name" value="ptsS_2"/>
    <property type="match status" value="1"/>
</dbReference>
<gene>
    <name evidence="6" type="ORF">KL86DPRO_30021</name>
</gene>
<dbReference type="InterPro" id="IPR050811">
    <property type="entry name" value="Phosphate_ABC_transporter"/>
</dbReference>
<comment type="function">
    <text evidence="4">Involved in the system for phosphate transport across the cytoplasmic membrane.</text>
</comment>
<feature type="signal peptide" evidence="4">
    <location>
        <begin position="1"/>
        <end position="22"/>
    </location>
</feature>
<dbReference type="PANTHER" id="PTHR30570:SF1">
    <property type="entry name" value="PHOSPHATE-BINDING PROTEIN PSTS"/>
    <property type="match status" value="1"/>
</dbReference>
<dbReference type="GO" id="GO:0042301">
    <property type="term" value="F:phosphate ion binding"/>
    <property type="evidence" value="ECO:0007669"/>
    <property type="project" value="UniProtKB-UniRule"/>
</dbReference>
<comment type="similarity">
    <text evidence="1 4">Belongs to the PstS family.</text>
</comment>
<dbReference type="SUPFAM" id="SSF53850">
    <property type="entry name" value="Periplasmic binding protein-like II"/>
    <property type="match status" value="1"/>
</dbReference>
<keyword evidence="3 4" id="KW-0732">Signal</keyword>
<evidence type="ECO:0000259" key="5">
    <source>
        <dbReference type="Pfam" id="PF12849"/>
    </source>
</evidence>
<dbReference type="PANTHER" id="PTHR30570">
    <property type="entry name" value="PERIPLASMIC PHOSPHATE BINDING COMPONENT OF PHOSPHATE ABC TRANSPORTER"/>
    <property type="match status" value="1"/>
</dbReference>
<dbReference type="GO" id="GO:0006817">
    <property type="term" value="P:phosphate ion transport"/>
    <property type="evidence" value="ECO:0007669"/>
    <property type="project" value="UniProtKB-UniRule"/>
</dbReference>
<dbReference type="InterPro" id="IPR024370">
    <property type="entry name" value="PBP_domain"/>
</dbReference>
<accession>A0A212K6D7</accession>
<organism evidence="6">
    <name type="scientific">uncultured delta proteobacterium</name>
    <dbReference type="NCBI Taxonomy" id="34034"/>
    <lineage>
        <taxon>Bacteria</taxon>
        <taxon>Deltaproteobacteria</taxon>
        <taxon>environmental samples</taxon>
    </lineage>
</organism>
<evidence type="ECO:0000256" key="2">
    <source>
        <dbReference type="ARBA" id="ARBA00022448"/>
    </source>
</evidence>
<evidence type="ECO:0000256" key="4">
    <source>
        <dbReference type="RuleBase" id="RU367119"/>
    </source>
</evidence>
<sequence length="273" mass="28791">MKRIAIALSLVLSGLLAAPAFAAQQEIIISGSTTVLPVMQKAGEAFMAANPGISLAISGGGSGNGIKALNEGLCDIAMSSRDIKETEVEQGKAKNVTPVRTAVAVDALVPVVHPENPVKALTTEQLRDIYAGKITNWKELGGKDDTIVVISRDTSSGTYETWADIIMKKEKVAPSALLQASNGAVAQAVSKNKKSIGYIGFGYLNKSLKKLDVNGVEATPATALSKQWPIARELYIFTNGQPSGASKKLVDFLLDPQKGQKAVSEVGYIPLQK</sequence>
<reference evidence="6" key="1">
    <citation type="submission" date="2016-04" db="EMBL/GenBank/DDBJ databases">
        <authorList>
            <person name="Evans L.H."/>
            <person name="Alamgir A."/>
            <person name="Owens N."/>
            <person name="Weber N.D."/>
            <person name="Virtaneva K."/>
            <person name="Barbian K."/>
            <person name="Babar A."/>
            <person name="Rosenke K."/>
        </authorList>
    </citation>
    <scope>NUCLEOTIDE SEQUENCE</scope>
    <source>
        <strain evidence="6">86</strain>
    </source>
</reference>
<keyword evidence="4" id="KW-0592">Phosphate transport</keyword>
<keyword evidence="2 4" id="KW-0813">Transport</keyword>
<dbReference type="InterPro" id="IPR011862">
    <property type="entry name" value="Phos-bd"/>
</dbReference>
<evidence type="ECO:0000256" key="3">
    <source>
        <dbReference type="ARBA" id="ARBA00022729"/>
    </source>
</evidence>
<dbReference type="EMBL" id="FLUQ01000003">
    <property type="protein sequence ID" value="SBW07236.1"/>
    <property type="molecule type" value="Genomic_DNA"/>
</dbReference>
<feature type="chain" id="PRO_5027136476" description="Phosphate-binding protein" evidence="4">
    <location>
        <begin position="23"/>
        <end position="273"/>
    </location>
</feature>
<evidence type="ECO:0000256" key="1">
    <source>
        <dbReference type="ARBA" id="ARBA00008725"/>
    </source>
</evidence>
<evidence type="ECO:0000313" key="6">
    <source>
        <dbReference type="EMBL" id="SBW07236.1"/>
    </source>
</evidence>
<dbReference type="AlphaFoldDB" id="A0A212K6D7"/>
<dbReference type="CDD" id="cd13653">
    <property type="entry name" value="PBP2_phosphate_like_1"/>
    <property type="match status" value="1"/>
</dbReference>
<feature type="domain" description="PBP" evidence="5">
    <location>
        <begin position="23"/>
        <end position="254"/>
    </location>
</feature>